<dbReference type="SFLD" id="SFLDG01067">
    <property type="entry name" value="SPASM/twitch_domain_containing"/>
    <property type="match status" value="1"/>
</dbReference>
<reference evidence="6 7" key="1">
    <citation type="submission" date="2019-01" db="EMBL/GenBank/DDBJ databases">
        <title>Ktedonosporobacter rubrisoli SCAWS-G2.</title>
        <authorList>
            <person name="Huang Y."/>
            <person name="Yan B."/>
        </authorList>
    </citation>
    <scope>NUCLEOTIDE SEQUENCE [LARGE SCALE GENOMIC DNA]</scope>
    <source>
        <strain evidence="6 7">SCAWS-G2</strain>
    </source>
</reference>
<dbReference type="InterPro" id="IPR026357">
    <property type="entry name" value="rSAM_SPASM_GrrM_OscB"/>
</dbReference>
<dbReference type="SFLD" id="SFLDG01072">
    <property type="entry name" value="dehydrogenase_like"/>
    <property type="match status" value="1"/>
</dbReference>
<dbReference type="GO" id="GO:0046872">
    <property type="term" value="F:metal ion binding"/>
    <property type="evidence" value="ECO:0007669"/>
    <property type="project" value="UniProtKB-KW"/>
</dbReference>
<evidence type="ECO:0000256" key="1">
    <source>
        <dbReference type="ARBA" id="ARBA00022691"/>
    </source>
</evidence>
<dbReference type="NCBIfam" id="TIGR04261">
    <property type="entry name" value="rSAM_GlyRichRpt"/>
    <property type="match status" value="1"/>
</dbReference>
<dbReference type="EMBL" id="CP035758">
    <property type="protein sequence ID" value="QBD75033.1"/>
    <property type="molecule type" value="Genomic_DNA"/>
</dbReference>
<dbReference type="KEGG" id="kbs:EPA93_03095"/>
<dbReference type="InterPro" id="IPR007197">
    <property type="entry name" value="rSAM"/>
</dbReference>
<gene>
    <name evidence="6" type="primary">grrM</name>
    <name evidence="6" type="ORF">EPA93_03095</name>
</gene>
<dbReference type="PANTHER" id="PTHR43273:SF8">
    <property type="entry name" value="RADICAL SAM DOMAIN PROTEIN"/>
    <property type="match status" value="1"/>
</dbReference>
<dbReference type="CDD" id="cd01335">
    <property type="entry name" value="Radical_SAM"/>
    <property type="match status" value="1"/>
</dbReference>
<dbReference type="Gene3D" id="3.20.20.70">
    <property type="entry name" value="Aldolase class I"/>
    <property type="match status" value="1"/>
</dbReference>
<evidence type="ECO:0000313" key="6">
    <source>
        <dbReference type="EMBL" id="QBD75033.1"/>
    </source>
</evidence>
<name>A0A4P6JJ41_KTERU</name>
<dbReference type="InterPro" id="IPR023867">
    <property type="entry name" value="Sulphatase_maturase_rSAM"/>
</dbReference>
<keyword evidence="4" id="KW-0411">Iron-sulfur</keyword>
<evidence type="ECO:0000313" key="7">
    <source>
        <dbReference type="Proteomes" id="UP000290365"/>
    </source>
</evidence>
<keyword evidence="1" id="KW-0949">S-adenosyl-L-methionine</keyword>
<keyword evidence="7" id="KW-1185">Reference proteome</keyword>
<dbReference type="RefSeq" id="WP_129885632.1">
    <property type="nucleotide sequence ID" value="NZ_CP035758.1"/>
</dbReference>
<dbReference type="SFLD" id="SFLDG01384">
    <property type="entry name" value="thioether_bond_formation_requi"/>
    <property type="match status" value="1"/>
</dbReference>
<dbReference type="PROSITE" id="PS51918">
    <property type="entry name" value="RADICAL_SAM"/>
    <property type="match status" value="1"/>
</dbReference>
<evidence type="ECO:0000259" key="5">
    <source>
        <dbReference type="PROSITE" id="PS51918"/>
    </source>
</evidence>
<feature type="domain" description="Radical SAM core" evidence="5">
    <location>
        <begin position="5"/>
        <end position="249"/>
    </location>
</feature>
<evidence type="ECO:0000256" key="3">
    <source>
        <dbReference type="ARBA" id="ARBA00023004"/>
    </source>
</evidence>
<dbReference type="InterPro" id="IPR013785">
    <property type="entry name" value="Aldolase_TIM"/>
</dbReference>
<evidence type="ECO:0000256" key="4">
    <source>
        <dbReference type="ARBA" id="ARBA00023014"/>
    </source>
</evidence>
<dbReference type="Proteomes" id="UP000290365">
    <property type="component" value="Chromosome"/>
</dbReference>
<protein>
    <submittedName>
        <fullName evidence="6">GRRM system radical SAM/SPASM domain protein</fullName>
    </submittedName>
</protein>
<dbReference type="InterPro" id="IPR058240">
    <property type="entry name" value="rSAM_sf"/>
</dbReference>
<organism evidence="6 7">
    <name type="scientific">Ktedonosporobacter rubrisoli</name>
    <dbReference type="NCBI Taxonomy" id="2509675"/>
    <lineage>
        <taxon>Bacteria</taxon>
        <taxon>Bacillati</taxon>
        <taxon>Chloroflexota</taxon>
        <taxon>Ktedonobacteria</taxon>
        <taxon>Ktedonobacterales</taxon>
        <taxon>Ktedonosporobacteraceae</taxon>
        <taxon>Ktedonosporobacter</taxon>
    </lineage>
</organism>
<keyword evidence="2" id="KW-0479">Metal-binding</keyword>
<sequence>MSARQLGLTTQEFILQPTSFCNMDCDYCYLPHRQAQRRMSRNTLSLIFQAIFSSSLLADHVRIVWHAGEPMTMPIRFYEEAFQLVEQHNPCHIPVTFVFQTNGMHITQRWCDFINTHQIGVSISLDGPQSLHDAHRVDREGRGTFARIVRNIDLLQANGIFPTVLLVLTRETLPYPDLLWQFLLERGIRSVSFLLEEALGMVQEIPLNAGNDLENYRAFLRRILELREACQQPPFIREIDELIERITTAEHQVRSQANTPLAVISFDCDGNISTLSPELLTLSHPRYSHFLFGNVSQNRLEDMLSHPTFQDINAEVQRGVSMCRETCDYFVFCGGGSPANKLSETGSFATTETTHCRLKIKATTDVVMEYLKKLSQESIH</sequence>
<dbReference type="OrthoDB" id="9808591at2"/>
<dbReference type="AlphaFoldDB" id="A0A4P6JJ41"/>
<dbReference type="PANTHER" id="PTHR43273">
    <property type="entry name" value="ANAEROBIC SULFATASE-MATURATING ENZYME HOMOLOG ASLB-RELATED"/>
    <property type="match status" value="1"/>
</dbReference>
<dbReference type="Pfam" id="PF04055">
    <property type="entry name" value="Radical_SAM"/>
    <property type="match status" value="1"/>
</dbReference>
<dbReference type="GO" id="GO:0016491">
    <property type="term" value="F:oxidoreductase activity"/>
    <property type="evidence" value="ECO:0007669"/>
    <property type="project" value="InterPro"/>
</dbReference>
<dbReference type="SFLD" id="SFLDG01386">
    <property type="entry name" value="main_SPASM_domain-containing"/>
    <property type="match status" value="1"/>
</dbReference>
<dbReference type="SFLD" id="SFLDS00029">
    <property type="entry name" value="Radical_SAM"/>
    <property type="match status" value="1"/>
</dbReference>
<keyword evidence="3" id="KW-0408">Iron</keyword>
<accession>A0A4P6JJ41</accession>
<dbReference type="GO" id="GO:0051536">
    <property type="term" value="F:iron-sulfur cluster binding"/>
    <property type="evidence" value="ECO:0007669"/>
    <property type="project" value="UniProtKB-KW"/>
</dbReference>
<dbReference type="SUPFAM" id="SSF102114">
    <property type="entry name" value="Radical SAM enzymes"/>
    <property type="match status" value="1"/>
</dbReference>
<proteinExistence type="predicted"/>
<evidence type="ECO:0000256" key="2">
    <source>
        <dbReference type="ARBA" id="ARBA00022723"/>
    </source>
</evidence>